<proteinExistence type="predicted"/>
<gene>
    <name evidence="1" type="ordered locus">TUZN_1919</name>
</gene>
<dbReference type="STRING" id="999630.TUZN_1919"/>
<name>F2L4E7_THEU7</name>
<evidence type="ECO:0000313" key="2">
    <source>
        <dbReference type="Proteomes" id="UP000008138"/>
    </source>
</evidence>
<dbReference type="RefSeq" id="WP_013680714.1">
    <property type="nucleotide sequence ID" value="NC_015315.1"/>
</dbReference>
<dbReference type="OrthoDB" id="43989at2157"/>
<sequence>MPPNANAYYPNLTTIYADVYNVQKTQNGWLVEVEFRYTPPPGVLATIVMFASPTGVSWTPMSPYGQYRLENCKVLDYTISSS</sequence>
<dbReference type="EMBL" id="CP002590">
    <property type="protein sequence ID" value="AEA13379.1"/>
    <property type="molecule type" value="Genomic_DNA"/>
</dbReference>
<keyword evidence="2" id="KW-1185">Reference proteome</keyword>
<organism evidence="1 2">
    <name type="scientific">Thermoproteus uzoniensis (strain 768-20)</name>
    <dbReference type="NCBI Taxonomy" id="999630"/>
    <lineage>
        <taxon>Archaea</taxon>
        <taxon>Thermoproteota</taxon>
        <taxon>Thermoprotei</taxon>
        <taxon>Thermoproteales</taxon>
        <taxon>Thermoproteaceae</taxon>
        <taxon>Thermoproteus</taxon>
    </lineage>
</organism>
<accession>F2L4E7</accession>
<dbReference type="HOGENOM" id="CLU_2550489_0_0_2"/>
<dbReference type="KEGG" id="tuz:TUZN_1919"/>
<protein>
    <submittedName>
        <fullName evidence="1">Uncharacterized protein</fullName>
    </submittedName>
</protein>
<evidence type="ECO:0000313" key="1">
    <source>
        <dbReference type="EMBL" id="AEA13379.1"/>
    </source>
</evidence>
<dbReference type="Proteomes" id="UP000008138">
    <property type="component" value="Chromosome"/>
</dbReference>
<reference key="2">
    <citation type="submission" date="2011-03" db="EMBL/GenBank/DDBJ databases">
        <title>Complete genome sequence of the thermoacidophilic crenarchaeon Thermoproteus uzoniensis 768-20.</title>
        <authorList>
            <person name="Mardanov A.V."/>
            <person name="Gumerov V.M."/>
            <person name="Beletsky A.V."/>
            <person name="Prokofeva M.I."/>
            <person name="Bonch-Osmolovskaya E.A."/>
            <person name="Ravin N.V."/>
            <person name="Skryabin K.G."/>
        </authorList>
    </citation>
    <scope>NUCLEOTIDE SEQUENCE</scope>
    <source>
        <strain>768-20</strain>
    </source>
</reference>
<dbReference type="AlphaFoldDB" id="F2L4E7"/>
<dbReference type="GeneID" id="10361432"/>
<reference evidence="1 2" key="1">
    <citation type="journal article" date="2011" name="J. Bacteriol.">
        <title>Complete genome sequence of the thermoacidophilic crenarchaeon Thermoproteus uzoniensis 768-20.</title>
        <authorList>
            <person name="Mardanov A.V."/>
            <person name="Gumerov V.M."/>
            <person name="Beletsky A.V."/>
            <person name="Prokofeva M.I."/>
            <person name="Bonch-Osmolovskaya E.A."/>
            <person name="Ravin N.V."/>
            <person name="Skryabin K.G."/>
        </authorList>
    </citation>
    <scope>NUCLEOTIDE SEQUENCE [LARGE SCALE GENOMIC DNA]</scope>
    <source>
        <strain evidence="1 2">768-20</strain>
    </source>
</reference>